<evidence type="ECO:0000313" key="2">
    <source>
        <dbReference type="Proteomes" id="UP001056035"/>
    </source>
</evidence>
<gene>
    <name evidence="1" type="ORF">NBH00_11025</name>
</gene>
<keyword evidence="2" id="KW-1185">Reference proteome</keyword>
<accession>A0ABY5DZF9</accession>
<sequence>MISNLRLQVNQAAEHAATKGDPGAASPLQGYAAHYCNIPTRVDPTVVACSFIASGLRVFDISSLTAPKEIAYYVAPTVARAENFLMASDFAMSQPAFAEDRHEIWYSDGASGFNVLRVDPKVWPQRLDCSSRRRFTATLRLPRGGVLQSATATLRGRRLAARHTGRSVSVTVDLRGVRRLSARLVIRATLRDGRVLRSYHPCRPRA</sequence>
<dbReference type="RefSeq" id="WP_254573384.1">
    <property type="nucleotide sequence ID" value="NZ_CP098502.1"/>
</dbReference>
<name>A0ABY5DZF9_9ACTN</name>
<dbReference type="Proteomes" id="UP001056035">
    <property type="component" value="Chromosome"/>
</dbReference>
<organism evidence="1 2">
    <name type="scientific">Paraconexibacter antarcticus</name>
    <dbReference type="NCBI Taxonomy" id="2949664"/>
    <lineage>
        <taxon>Bacteria</taxon>
        <taxon>Bacillati</taxon>
        <taxon>Actinomycetota</taxon>
        <taxon>Thermoleophilia</taxon>
        <taxon>Solirubrobacterales</taxon>
        <taxon>Paraconexibacteraceae</taxon>
        <taxon>Paraconexibacter</taxon>
    </lineage>
</organism>
<evidence type="ECO:0000313" key="1">
    <source>
        <dbReference type="EMBL" id="UTI66718.1"/>
    </source>
</evidence>
<reference evidence="1 2" key="1">
    <citation type="submission" date="2022-06" db="EMBL/GenBank/DDBJ databases">
        <title>Paraconexibacter antarcticus.</title>
        <authorList>
            <person name="Kim C.S."/>
        </authorList>
    </citation>
    <scope>NUCLEOTIDE SEQUENCE [LARGE SCALE GENOMIC DNA]</scope>
    <source>
        <strain evidence="1 2">02-257</strain>
    </source>
</reference>
<protein>
    <submittedName>
        <fullName evidence="1">Uncharacterized protein</fullName>
    </submittedName>
</protein>
<proteinExistence type="predicted"/>
<dbReference type="EMBL" id="CP098502">
    <property type="protein sequence ID" value="UTI66718.1"/>
    <property type="molecule type" value="Genomic_DNA"/>
</dbReference>